<keyword evidence="5 10" id="KW-0239">DNA-directed DNA polymerase</keyword>
<feature type="region of interest" description="Disordered" evidence="11">
    <location>
        <begin position="135"/>
        <end position="163"/>
    </location>
</feature>
<evidence type="ECO:0000256" key="7">
    <source>
        <dbReference type="ARBA" id="ARBA00023239"/>
    </source>
</evidence>
<keyword evidence="4 10" id="KW-0227">DNA damage</keyword>
<keyword evidence="9" id="KW-0460">Magnesium</keyword>
<feature type="region of interest" description="Disordered" evidence="11">
    <location>
        <begin position="428"/>
        <end position="454"/>
    </location>
</feature>
<gene>
    <name evidence="13" type="ORF">GAYE_SCF61G6519</name>
</gene>
<evidence type="ECO:0000256" key="6">
    <source>
        <dbReference type="ARBA" id="ARBA00023204"/>
    </source>
</evidence>
<dbReference type="InterPro" id="IPR002008">
    <property type="entry name" value="DNA_pol_X_beta-like"/>
</dbReference>
<dbReference type="Pfam" id="PF14716">
    <property type="entry name" value="HHH_8"/>
    <property type="match status" value="1"/>
</dbReference>
<keyword evidence="7" id="KW-0456">Lyase</keyword>
<evidence type="ECO:0000256" key="9">
    <source>
        <dbReference type="PIRSR" id="PIRSR000817-1"/>
    </source>
</evidence>
<dbReference type="AlphaFoldDB" id="A0AAV9IMJ4"/>
<keyword evidence="3 10" id="KW-0548">Nucleotidyltransferase</keyword>
<dbReference type="GO" id="GO:0006303">
    <property type="term" value="P:double-strand break repair via nonhomologous end joining"/>
    <property type="evidence" value="ECO:0007669"/>
    <property type="project" value="TreeGrafter"/>
</dbReference>
<dbReference type="PRINTS" id="PR00870">
    <property type="entry name" value="DNAPOLXBETA"/>
</dbReference>
<evidence type="ECO:0000256" key="11">
    <source>
        <dbReference type="SAM" id="MobiDB-lite"/>
    </source>
</evidence>
<feature type="binding site" evidence="9">
    <location>
        <position position="383"/>
    </location>
    <ligand>
        <name>Mg(2+)</name>
        <dbReference type="ChEBI" id="CHEBI:18420"/>
    </ligand>
</feature>
<dbReference type="EMBL" id="JANCYU010000066">
    <property type="protein sequence ID" value="KAK4528574.1"/>
    <property type="molecule type" value="Genomic_DNA"/>
</dbReference>
<comment type="similarity">
    <text evidence="10">Belongs to the DNA polymerase type-X family.</text>
</comment>
<dbReference type="GO" id="GO:0005634">
    <property type="term" value="C:nucleus"/>
    <property type="evidence" value="ECO:0007669"/>
    <property type="project" value="UniProtKB-SubCell"/>
</dbReference>
<dbReference type="FunFam" id="3.30.210.10:FF:000005">
    <property type="entry name" value="DNA polymerase IV"/>
    <property type="match status" value="1"/>
</dbReference>
<dbReference type="InterPro" id="IPR018944">
    <property type="entry name" value="DNA_pol_lambd_fingers_domain"/>
</dbReference>
<dbReference type="PROSITE" id="PS50172">
    <property type="entry name" value="BRCT"/>
    <property type="match status" value="1"/>
</dbReference>
<keyword evidence="9" id="KW-0479">Metal-binding</keyword>
<dbReference type="Gene3D" id="3.30.210.10">
    <property type="entry name" value="DNA polymerase, thumb domain"/>
    <property type="match status" value="1"/>
</dbReference>
<dbReference type="InterPro" id="IPR002054">
    <property type="entry name" value="DNA-dir_DNA_pol_X"/>
</dbReference>
<dbReference type="InterPro" id="IPR022312">
    <property type="entry name" value="DNA_pol_X"/>
</dbReference>
<reference evidence="13 14" key="1">
    <citation type="submission" date="2022-07" db="EMBL/GenBank/DDBJ databases">
        <title>Genome-wide signatures of adaptation to extreme environments.</title>
        <authorList>
            <person name="Cho C.H."/>
            <person name="Yoon H.S."/>
        </authorList>
    </citation>
    <scope>NUCLEOTIDE SEQUENCE [LARGE SCALE GENOMIC DNA]</scope>
    <source>
        <strain evidence="13 14">108.79 E11</strain>
    </source>
</reference>
<evidence type="ECO:0000256" key="4">
    <source>
        <dbReference type="ARBA" id="ARBA00022763"/>
    </source>
</evidence>
<feature type="binding site" evidence="9">
    <location>
        <position position="477"/>
    </location>
    <ligand>
        <name>Mg(2+)</name>
        <dbReference type="ChEBI" id="CHEBI:18420"/>
    </ligand>
</feature>
<comment type="cofactor">
    <cofactor evidence="1">
        <name>Mn(2+)</name>
        <dbReference type="ChEBI" id="CHEBI:29035"/>
    </cofactor>
</comment>
<name>A0AAV9IMJ4_9RHOD</name>
<evidence type="ECO:0000259" key="12">
    <source>
        <dbReference type="PROSITE" id="PS50172"/>
    </source>
</evidence>
<evidence type="ECO:0000256" key="10">
    <source>
        <dbReference type="RuleBase" id="RU366014"/>
    </source>
</evidence>
<feature type="domain" description="BRCT" evidence="12">
    <location>
        <begin position="26"/>
        <end position="126"/>
    </location>
</feature>
<evidence type="ECO:0000256" key="1">
    <source>
        <dbReference type="ARBA" id="ARBA00001936"/>
    </source>
</evidence>
<dbReference type="InterPro" id="IPR036420">
    <property type="entry name" value="BRCT_dom_sf"/>
</dbReference>
<dbReference type="InterPro" id="IPR001357">
    <property type="entry name" value="BRCT_dom"/>
</dbReference>
<dbReference type="InterPro" id="IPR027421">
    <property type="entry name" value="DNA_pol_lamdba_lyase_dom_sf"/>
</dbReference>
<evidence type="ECO:0000256" key="5">
    <source>
        <dbReference type="ARBA" id="ARBA00022932"/>
    </source>
</evidence>
<dbReference type="InterPro" id="IPR043519">
    <property type="entry name" value="NT_sf"/>
</dbReference>
<dbReference type="SUPFAM" id="SSF81301">
    <property type="entry name" value="Nucleotidyltransferase"/>
    <property type="match status" value="1"/>
</dbReference>
<dbReference type="Proteomes" id="UP001300502">
    <property type="component" value="Unassembled WGS sequence"/>
</dbReference>
<sequence length="557" mass="64533">MDRYFTRKRKATRLPLSLNKSTSEKKSAGFFTGVSVLLAFFQRAHVAQVAFFYTKLKENGAKVYRLEDKESLARIKFEPLIVVTDNVSKVLNFIPDHCEKWEFVHKSWLEKCLSKQQVLSTKSYQLAAKDNNDHKNVAGHASASQKAIDSGRDSEDSEDDASKTTLTRLSVDEYQQRKDFASKIPVYCCQRKTLDKPCANEKLYQLFLLLEQRRLLENAMHALAYHRAAAVLRVYPYELLSVEEASWLPCFGAKCLKAVKEYLKTGNIQECVEFEQSERFQCLRLFCGIHGVGPTTACLWYDQYHLRTLQDVKSFLERKRLEGHPLAIKEYGLQYYDDLQQKISRKEALDIYHHVESAFREVDPHLSCCLVGGFRRGQEYGHDVDILGCHRVEEYGHVGKLAAILQILGKRFRYLSLEHESSSNRRYDELQVVKGGEEDDDASSEPTSLDGPDSSERFIGLIFYPGEEKRSIARRLDIVLTRKSEWTFSLISWTGSSFFERDLRRYCAKERKLRFNSHGIFEKHSKQPVQRCNSLTEEQQVFEYLQLPWLAPEERCA</sequence>
<comment type="cofactor">
    <cofactor evidence="9">
        <name>Mg(2+)</name>
        <dbReference type="ChEBI" id="CHEBI:18420"/>
    </cofactor>
</comment>
<keyword evidence="14" id="KW-1185">Reference proteome</keyword>
<organism evidence="13 14">
    <name type="scientific">Galdieria yellowstonensis</name>
    <dbReference type="NCBI Taxonomy" id="3028027"/>
    <lineage>
        <taxon>Eukaryota</taxon>
        <taxon>Rhodophyta</taxon>
        <taxon>Bangiophyceae</taxon>
        <taxon>Galdieriales</taxon>
        <taxon>Galdieriaceae</taxon>
        <taxon>Galdieria</taxon>
    </lineage>
</organism>
<dbReference type="SUPFAM" id="SSF81585">
    <property type="entry name" value="PsbU/PolX domain-like"/>
    <property type="match status" value="1"/>
</dbReference>
<keyword evidence="6 10" id="KW-0234">DNA repair</keyword>
<dbReference type="GO" id="GO:0016829">
    <property type="term" value="F:lyase activity"/>
    <property type="evidence" value="ECO:0007669"/>
    <property type="project" value="UniProtKB-KW"/>
</dbReference>
<evidence type="ECO:0000256" key="2">
    <source>
        <dbReference type="ARBA" id="ARBA00022679"/>
    </source>
</evidence>
<keyword evidence="2 10" id="KW-0808">Transferase</keyword>
<dbReference type="GO" id="GO:0046872">
    <property type="term" value="F:metal ion binding"/>
    <property type="evidence" value="ECO:0007669"/>
    <property type="project" value="UniProtKB-UniRule"/>
</dbReference>
<comment type="subcellular location">
    <subcellularLocation>
        <location evidence="10">Nucleus</location>
    </subcellularLocation>
</comment>
<dbReference type="Pfam" id="PF14791">
    <property type="entry name" value="DNA_pol_B_thumb"/>
    <property type="match status" value="1"/>
</dbReference>
<keyword evidence="10" id="KW-0539">Nucleus</keyword>
<dbReference type="SMART" id="SM00483">
    <property type="entry name" value="POLXc"/>
    <property type="match status" value="1"/>
</dbReference>
<comment type="caution">
    <text evidence="13">The sequence shown here is derived from an EMBL/GenBank/DDBJ whole genome shotgun (WGS) entry which is preliminary data.</text>
</comment>
<evidence type="ECO:0000313" key="14">
    <source>
        <dbReference type="Proteomes" id="UP001300502"/>
    </source>
</evidence>
<dbReference type="Gene3D" id="3.30.460.10">
    <property type="entry name" value="Beta Polymerase, domain 2"/>
    <property type="match status" value="1"/>
</dbReference>
<dbReference type="InterPro" id="IPR010996">
    <property type="entry name" value="HHH_MUS81"/>
</dbReference>
<dbReference type="SUPFAM" id="SSF47802">
    <property type="entry name" value="DNA polymerase beta, N-terminal domain-like"/>
    <property type="match status" value="1"/>
</dbReference>
<dbReference type="InterPro" id="IPR029398">
    <property type="entry name" value="PolB_thumb"/>
</dbReference>
<dbReference type="InterPro" id="IPR028207">
    <property type="entry name" value="DNA_pol_B_palm_palm"/>
</dbReference>
<dbReference type="Gene3D" id="3.40.50.10190">
    <property type="entry name" value="BRCT domain"/>
    <property type="match status" value="1"/>
</dbReference>
<dbReference type="PRINTS" id="PR00869">
    <property type="entry name" value="DNAPOLX"/>
</dbReference>
<dbReference type="PANTHER" id="PTHR11276">
    <property type="entry name" value="DNA POLYMERASE TYPE-X FAMILY MEMBER"/>
    <property type="match status" value="1"/>
</dbReference>
<evidence type="ECO:0000313" key="13">
    <source>
        <dbReference type="EMBL" id="KAK4528574.1"/>
    </source>
</evidence>
<evidence type="ECO:0000256" key="3">
    <source>
        <dbReference type="ARBA" id="ARBA00022695"/>
    </source>
</evidence>
<dbReference type="EC" id="2.7.7.7" evidence="10"/>
<comment type="catalytic activity">
    <reaction evidence="8 10">
        <text>DNA(n) + a 2'-deoxyribonucleoside 5'-triphosphate = DNA(n+1) + diphosphate</text>
        <dbReference type="Rhea" id="RHEA:22508"/>
        <dbReference type="Rhea" id="RHEA-COMP:17339"/>
        <dbReference type="Rhea" id="RHEA-COMP:17340"/>
        <dbReference type="ChEBI" id="CHEBI:33019"/>
        <dbReference type="ChEBI" id="CHEBI:61560"/>
        <dbReference type="ChEBI" id="CHEBI:173112"/>
        <dbReference type="EC" id="2.7.7.7"/>
    </reaction>
</comment>
<dbReference type="Gene3D" id="1.10.150.20">
    <property type="entry name" value="5' to 3' exonuclease, C-terminal subdomain"/>
    <property type="match status" value="1"/>
</dbReference>
<dbReference type="PANTHER" id="PTHR11276:SF40">
    <property type="entry name" value="BRCT DOMAIN-CONTAINING PROTEIN"/>
    <property type="match status" value="1"/>
</dbReference>
<evidence type="ECO:0000256" key="8">
    <source>
        <dbReference type="ARBA" id="ARBA00049244"/>
    </source>
</evidence>
<comment type="function">
    <text evidence="10">DNA polymerase that functions in several pathways of DNA repair. Involved in base excision repair (BER) responsible for repair of lesions that give rise to abasic (AP) sites in DNA. Also contributes to DNA double-strand break repair by non-homologous end joining and homologous recombination. Has both template-dependent and template-independent (terminal transferase) DNA polymerase activities. Has also a 5'-deoxyribose-5-phosphate lyase (dRP lyase) activity.</text>
</comment>
<accession>A0AAV9IMJ4</accession>
<dbReference type="InterPro" id="IPR037160">
    <property type="entry name" value="DNA_Pol_thumb_sf"/>
</dbReference>
<dbReference type="GO" id="GO:0003887">
    <property type="term" value="F:DNA-directed DNA polymerase activity"/>
    <property type="evidence" value="ECO:0007669"/>
    <property type="project" value="UniProtKB-UniRule"/>
</dbReference>
<dbReference type="Pfam" id="PF14792">
    <property type="entry name" value="DNA_pol_B_palm"/>
    <property type="match status" value="1"/>
</dbReference>
<dbReference type="Gene3D" id="1.10.150.110">
    <property type="entry name" value="DNA polymerase beta, N-terminal domain-like"/>
    <property type="match status" value="1"/>
</dbReference>
<feature type="binding site" evidence="9">
    <location>
        <position position="385"/>
    </location>
    <ligand>
        <name>Mg(2+)</name>
        <dbReference type="ChEBI" id="CHEBI:18420"/>
    </ligand>
</feature>
<proteinExistence type="inferred from homology"/>
<protein>
    <recommendedName>
        <fullName evidence="10">DNA polymerase</fullName>
        <ecNumber evidence="10">2.7.7.7</ecNumber>
    </recommendedName>
</protein>
<dbReference type="Pfam" id="PF10391">
    <property type="entry name" value="DNA_pol_lambd_f"/>
    <property type="match status" value="1"/>
</dbReference>
<dbReference type="CDD" id="cd00141">
    <property type="entry name" value="NT_POLXc"/>
    <property type="match status" value="1"/>
</dbReference>
<dbReference type="GO" id="GO:0003677">
    <property type="term" value="F:DNA binding"/>
    <property type="evidence" value="ECO:0007669"/>
    <property type="project" value="UniProtKB-UniRule"/>
</dbReference>